<protein>
    <recommendedName>
        <fullName evidence="4">Amine oxidase domain-containing protein</fullName>
    </recommendedName>
</protein>
<dbReference type="Gene3D" id="3.50.50.60">
    <property type="entry name" value="FAD/NAD(P)-binding domain"/>
    <property type="match status" value="1"/>
</dbReference>
<accession>A0ABR0EGS2</accession>
<reference evidence="2 3" key="1">
    <citation type="journal article" date="2023" name="G3 (Bethesda)">
        <title>A chromosome-level genome assembly of Zasmidium syzygii isolated from banana leaves.</title>
        <authorList>
            <person name="van Westerhoven A.C."/>
            <person name="Mehrabi R."/>
            <person name="Talebi R."/>
            <person name="Steentjes M.B.F."/>
            <person name="Corcolon B."/>
            <person name="Chong P.A."/>
            <person name="Kema G.H.J."/>
            <person name="Seidl M.F."/>
        </authorList>
    </citation>
    <scope>NUCLEOTIDE SEQUENCE [LARGE SCALE GENOMIC DNA]</scope>
    <source>
        <strain evidence="2 3">P124</strain>
    </source>
</reference>
<dbReference type="Proteomes" id="UP001305779">
    <property type="component" value="Unassembled WGS sequence"/>
</dbReference>
<dbReference type="Pfam" id="PF13450">
    <property type="entry name" value="NAD_binding_8"/>
    <property type="match status" value="1"/>
</dbReference>
<gene>
    <name evidence="2" type="ORF">PRZ48_008529</name>
</gene>
<evidence type="ECO:0000256" key="1">
    <source>
        <dbReference type="SAM" id="SignalP"/>
    </source>
</evidence>
<keyword evidence="3" id="KW-1185">Reference proteome</keyword>
<organism evidence="2 3">
    <name type="scientific">Zasmidium cellare</name>
    <name type="common">Wine cellar mold</name>
    <name type="synonym">Racodium cellare</name>
    <dbReference type="NCBI Taxonomy" id="395010"/>
    <lineage>
        <taxon>Eukaryota</taxon>
        <taxon>Fungi</taxon>
        <taxon>Dikarya</taxon>
        <taxon>Ascomycota</taxon>
        <taxon>Pezizomycotina</taxon>
        <taxon>Dothideomycetes</taxon>
        <taxon>Dothideomycetidae</taxon>
        <taxon>Mycosphaerellales</taxon>
        <taxon>Mycosphaerellaceae</taxon>
        <taxon>Zasmidium</taxon>
    </lineage>
</organism>
<comment type="caution">
    <text evidence="2">The sequence shown here is derived from an EMBL/GenBank/DDBJ whole genome shotgun (WGS) entry which is preliminary data.</text>
</comment>
<sequence length="468" mass="52088">MELRSLVTALFALLFWTPQLAASRAGPEVLHRDVCIIGGGAAGTHAAIRLQQKSKSVTLIEKEALLGGHINTFLDPRTKAAFEYGVAVFNNVSLVRDYFDYLQVPLKSFTGWVPNATAVYADLARGNDLPGPTSNMSDFLPALNSYKAQLEKYPYLATGFHLEYPIPEDLLLPFGDFCKKYDTRAVAQYLFPSNGGYGNLLATPTLYLMKQSSMDQVQGILTNDAVNNAARGRNQALHEVARTRLEKNRNDVFVSSRITRVDRTGESGVVVHINTPRGKKAIRASKLVIAIPPTLSTLTPFMDLTNDEYVHFRQFNNSYLWAAVVKNSGIPTTASLMNLDPAAPLQIPAMPQIYGTTPTPIKDLHVVWYRSPHLVPDWEVKSHIEEDFNRLYGRGAEVVVLKNHSPYLLEVALDSVQAGFYDGLNRLQEKWDTFWTGAAWKTNDSTAIWKFNEEVLLPMILASLKGRG</sequence>
<evidence type="ECO:0000313" key="3">
    <source>
        <dbReference type="Proteomes" id="UP001305779"/>
    </source>
</evidence>
<dbReference type="Gene3D" id="3.30.70.1990">
    <property type="match status" value="1"/>
</dbReference>
<dbReference type="InterPro" id="IPR036188">
    <property type="entry name" value="FAD/NAD-bd_sf"/>
</dbReference>
<name>A0ABR0EGS2_ZASCE</name>
<dbReference type="PANTHER" id="PTHR42923">
    <property type="entry name" value="PROTOPORPHYRINOGEN OXIDASE"/>
    <property type="match status" value="1"/>
</dbReference>
<evidence type="ECO:0008006" key="4">
    <source>
        <dbReference type="Google" id="ProtNLM"/>
    </source>
</evidence>
<dbReference type="SUPFAM" id="SSF51905">
    <property type="entry name" value="FAD/NAD(P)-binding domain"/>
    <property type="match status" value="1"/>
</dbReference>
<feature type="signal peptide" evidence="1">
    <location>
        <begin position="1"/>
        <end position="22"/>
    </location>
</feature>
<keyword evidence="1" id="KW-0732">Signal</keyword>
<proteinExistence type="predicted"/>
<dbReference type="PANTHER" id="PTHR42923:SF26">
    <property type="entry name" value="FMN REDUCTASE LOT6, PUTATIVE (AFU_ORTHOLOGUE AFUA_7G06600)-RELATED"/>
    <property type="match status" value="1"/>
</dbReference>
<dbReference type="EMBL" id="JAXOVC010000006">
    <property type="protein sequence ID" value="KAK4500340.1"/>
    <property type="molecule type" value="Genomic_DNA"/>
</dbReference>
<dbReference type="InterPro" id="IPR050464">
    <property type="entry name" value="Zeta_carotene_desat/Oxidored"/>
</dbReference>
<feature type="chain" id="PRO_5046891526" description="Amine oxidase domain-containing protein" evidence="1">
    <location>
        <begin position="23"/>
        <end position="468"/>
    </location>
</feature>
<dbReference type="Gene3D" id="1.10.405.20">
    <property type="match status" value="1"/>
</dbReference>
<evidence type="ECO:0000313" key="2">
    <source>
        <dbReference type="EMBL" id="KAK4500340.1"/>
    </source>
</evidence>